<dbReference type="EC" id="2.1.2.2" evidence="2"/>
<keyword evidence="4" id="KW-0658">Purine biosynthesis</keyword>
<dbReference type="SUPFAM" id="SSF53328">
    <property type="entry name" value="Formyltransferase"/>
    <property type="match status" value="1"/>
</dbReference>
<evidence type="ECO:0000259" key="5">
    <source>
        <dbReference type="Pfam" id="PF00551"/>
    </source>
</evidence>
<name>A0ABT8X1S5_9FLAO</name>
<sequence length="199" mass="23088">MQTENNINWAILVTGWGRNARDTIEAFHKGKLKKSSIKLVVYEEEPCGAKELAEKYGIETLKLVKSNFSSLISYQKVLIEEMQKRDIDYIFMLNYKYYIKKEMLLAFPNRIINIHPSLFPSFLATKTAIQDAIDYGVKVTGITTHIIDHNIDQGIILCQKAIKVKNKDVFNSLYKKFAKEGIKIIKKTIRKIEKEHFKN</sequence>
<feature type="domain" description="Formyl transferase N-terminal" evidence="5">
    <location>
        <begin position="9"/>
        <end position="187"/>
    </location>
</feature>
<gene>
    <name evidence="6" type="ORF">Q4Q39_10840</name>
</gene>
<protein>
    <recommendedName>
        <fullName evidence="2">phosphoribosylglycinamide formyltransferase 1</fullName>
        <ecNumber evidence="2">2.1.2.2</ecNumber>
    </recommendedName>
</protein>
<keyword evidence="7" id="KW-1185">Reference proteome</keyword>
<dbReference type="RefSeq" id="WP_303282485.1">
    <property type="nucleotide sequence ID" value="NZ_BAABCZ010000011.1"/>
</dbReference>
<evidence type="ECO:0000313" key="7">
    <source>
        <dbReference type="Proteomes" id="UP001176891"/>
    </source>
</evidence>
<dbReference type="Proteomes" id="UP001176891">
    <property type="component" value="Unassembled WGS sequence"/>
</dbReference>
<keyword evidence="3" id="KW-0808">Transferase</keyword>
<evidence type="ECO:0000256" key="1">
    <source>
        <dbReference type="ARBA" id="ARBA00005054"/>
    </source>
</evidence>
<dbReference type="InterPro" id="IPR002376">
    <property type="entry name" value="Formyl_transf_N"/>
</dbReference>
<comment type="pathway">
    <text evidence="1">Purine metabolism; IMP biosynthesis via de novo pathway; N(2)-formyl-N(1)-(5-phospho-D-ribosyl)glycinamide from N(1)-(5-phospho-D-ribosyl)glycinamide (10-formyl THF route): step 1/1.</text>
</comment>
<dbReference type="EMBL" id="JAUOEM010000003">
    <property type="protein sequence ID" value="MDO5987898.1"/>
    <property type="molecule type" value="Genomic_DNA"/>
</dbReference>
<proteinExistence type="predicted"/>
<dbReference type="Gene3D" id="3.40.50.170">
    <property type="entry name" value="Formyl transferase, N-terminal domain"/>
    <property type="match status" value="1"/>
</dbReference>
<comment type="caution">
    <text evidence="6">The sequence shown here is derived from an EMBL/GenBank/DDBJ whole genome shotgun (WGS) entry which is preliminary data.</text>
</comment>
<accession>A0ABT8X1S5</accession>
<evidence type="ECO:0000256" key="4">
    <source>
        <dbReference type="ARBA" id="ARBA00022755"/>
    </source>
</evidence>
<dbReference type="Pfam" id="PF00551">
    <property type="entry name" value="Formyl_trans_N"/>
    <property type="match status" value="1"/>
</dbReference>
<evidence type="ECO:0000256" key="3">
    <source>
        <dbReference type="ARBA" id="ARBA00022679"/>
    </source>
</evidence>
<dbReference type="InterPro" id="IPR036477">
    <property type="entry name" value="Formyl_transf_N_sf"/>
</dbReference>
<reference evidence="6" key="1">
    <citation type="submission" date="2023-07" db="EMBL/GenBank/DDBJ databases">
        <title>Two novel species in the genus Flavivirga.</title>
        <authorList>
            <person name="Kwon K."/>
        </authorList>
    </citation>
    <scope>NUCLEOTIDE SEQUENCE</scope>
    <source>
        <strain evidence="6">KACC 14157</strain>
    </source>
</reference>
<dbReference type="PANTHER" id="PTHR43369:SF2">
    <property type="entry name" value="PHOSPHORIBOSYLGLYCINAMIDE FORMYLTRANSFERASE"/>
    <property type="match status" value="1"/>
</dbReference>
<organism evidence="6 7">
    <name type="scientific">Flavivirga amylovorans</name>
    <dbReference type="NCBI Taxonomy" id="870486"/>
    <lineage>
        <taxon>Bacteria</taxon>
        <taxon>Pseudomonadati</taxon>
        <taxon>Bacteroidota</taxon>
        <taxon>Flavobacteriia</taxon>
        <taxon>Flavobacteriales</taxon>
        <taxon>Flavobacteriaceae</taxon>
        <taxon>Flavivirga</taxon>
    </lineage>
</organism>
<dbReference type="PANTHER" id="PTHR43369">
    <property type="entry name" value="PHOSPHORIBOSYLGLYCINAMIDE FORMYLTRANSFERASE"/>
    <property type="match status" value="1"/>
</dbReference>
<evidence type="ECO:0000256" key="2">
    <source>
        <dbReference type="ARBA" id="ARBA00012254"/>
    </source>
</evidence>
<evidence type="ECO:0000313" key="6">
    <source>
        <dbReference type="EMBL" id="MDO5987898.1"/>
    </source>
</evidence>